<name>A0A550I779_9FLAO</name>
<accession>A0A550I779</accession>
<feature type="signal peptide" evidence="1">
    <location>
        <begin position="1"/>
        <end position="18"/>
    </location>
</feature>
<dbReference type="OrthoDB" id="823362at2"/>
<evidence type="ECO:0000256" key="1">
    <source>
        <dbReference type="SAM" id="SignalP"/>
    </source>
</evidence>
<keyword evidence="3" id="KW-1185">Reference proteome</keyword>
<dbReference type="AlphaFoldDB" id="A0A550I779"/>
<dbReference type="Proteomes" id="UP000315131">
    <property type="component" value="Unassembled WGS sequence"/>
</dbReference>
<sequence length="104" mass="11921">MKNILFLILILISTVSFSQNPGKKEILLDENLNLIGLAEFKEKKKDRNYISKFIENDTAFIGKISFREAVGKITPDLRLSVINYLRKVTGLKIDSTKNIVINFF</sequence>
<organism evidence="2 3">
    <name type="scientific">Christiangramia sabulilitoris</name>
    <dbReference type="NCBI Taxonomy" id="2583991"/>
    <lineage>
        <taxon>Bacteria</taxon>
        <taxon>Pseudomonadati</taxon>
        <taxon>Bacteroidota</taxon>
        <taxon>Flavobacteriia</taxon>
        <taxon>Flavobacteriales</taxon>
        <taxon>Flavobacteriaceae</taxon>
        <taxon>Christiangramia</taxon>
    </lineage>
</organism>
<comment type="caution">
    <text evidence="2">The sequence shown here is derived from an EMBL/GenBank/DDBJ whole genome shotgun (WGS) entry which is preliminary data.</text>
</comment>
<proteinExistence type="predicted"/>
<protein>
    <submittedName>
        <fullName evidence="2">Uncharacterized protein</fullName>
    </submittedName>
</protein>
<dbReference type="RefSeq" id="WP_143409614.1">
    <property type="nucleotide sequence ID" value="NZ_VHSF01000001.1"/>
</dbReference>
<feature type="chain" id="PRO_5021787205" evidence="1">
    <location>
        <begin position="19"/>
        <end position="104"/>
    </location>
</feature>
<gene>
    <name evidence="2" type="ORF">FGM01_02780</name>
</gene>
<reference evidence="2 3" key="1">
    <citation type="submission" date="2019-06" db="EMBL/GenBank/DDBJ databases">
        <title>Gramella sabulilitoris sp. nov., isolated from a marine sand.</title>
        <authorList>
            <person name="Yoon J.-H."/>
        </authorList>
    </citation>
    <scope>NUCLEOTIDE SEQUENCE [LARGE SCALE GENOMIC DNA]</scope>
    <source>
        <strain evidence="2 3">HSMS-1</strain>
    </source>
</reference>
<evidence type="ECO:0000313" key="2">
    <source>
        <dbReference type="EMBL" id="TRO66835.1"/>
    </source>
</evidence>
<dbReference type="EMBL" id="VHSF01000001">
    <property type="protein sequence ID" value="TRO66835.1"/>
    <property type="molecule type" value="Genomic_DNA"/>
</dbReference>
<keyword evidence="1" id="KW-0732">Signal</keyword>
<evidence type="ECO:0000313" key="3">
    <source>
        <dbReference type="Proteomes" id="UP000315131"/>
    </source>
</evidence>